<proteinExistence type="predicted"/>
<reference evidence="2" key="1">
    <citation type="submission" date="2022-11" db="UniProtKB">
        <authorList>
            <consortium name="WormBaseParasite"/>
        </authorList>
    </citation>
    <scope>IDENTIFICATION</scope>
</reference>
<protein>
    <submittedName>
        <fullName evidence="2">Protein kinase domain-containing protein</fullName>
    </submittedName>
</protein>
<organism evidence="1 2">
    <name type="scientific">Panagrolaimus sp. PS1159</name>
    <dbReference type="NCBI Taxonomy" id="55785"/>
    <lineage>
        <taxon>Eukaryota</taxon>
        <taxon>Metazoa</taxon>
        <taxon>Ecdysozoa</taxon>
        <taxon>Nematoda</taxon>
        <taxon>Chromadorea</taxon>
        <taxon>Rhabditida</taxon>
        <taxon>Tylenchina</taxon>
        <taxon>Panagrolaimomorpha</taxon>
        <taxon>Panagrolaimoidea</taxon>
        <taxon>Panagrolaimidae</taxon>
        <taxon>Panagrolaimus</taxon>
    </lineage>
</organism>
<accession>A0AC35GFY5</accession>
<sequence length="522" mass="58238">MKMVLFYRYLLLEHVSGGELFDYLVRKGRLMAKEARKFFRQIISALDFCHAHNICHRDLKPENLLLDERNNIKVADFGMASLQVEGSMLETSCGSPHYACPEVIRGEKYDGRKADVWSCGVILYALLVGALPFDDDNLLEKVKKGVFHIPHFVPSDSDVWSCGVILYALLVGALPFDDDNLRNLLEKVKKGVFHIPHFVPSDCQNLLRSMIEVDPQKRISLQEVFRHPWVAGSVRSEPELELPMAQVVQTHVIPAEENIDPDVFRHMNNLGCFKDKEKLIRELLSPKHNTEKMVYFLLLDRKRRRPAQDDETEVVLRGTNHNLDPPRKRTDTSKPNRYPFGSISEGSPINPRKTYGRYSRNRHRSPINPRKTYGRYSRNRHSSLGGSPNGSPRSSRDFYQTPTINAGALIATVRQANTTASSTSGGGDDRRSSSSARNAYHYYTQPVDAAALAAATRNAISRREGPSAVNRQSNITHDVLTTDSMNSTSVIGSAASSSSSLASGGSAANVASSSGPWRSKLS</sequence>
<name>A0AC35GFY5_9BILA</name>
<dbReference type="Proteomes" id="UP000887580">
    <property type="component" value="Unplaced"/>
</dbReference>
<dbReference type="WBParaSite" id="PS1159_v2.g4842.t1">
    <property type="protein sequence ID" value="PS1159_v2.g4842.t1"/>
    <property type="gene ID" value="PS1159_v2.g4842"/>
</dbReference>
<evidence type="ECO:0000313" key="1">
    <source>
        <dbReference type="Proteomes" id="UP000887580"/>
    </source>
</evidence>
<evidence type="ECO:0000313" key="2">
    <source>
        <dbReference type="WBParaSite" id="PS1159_v2.g4842.t1"/>
    </source>
</evidence>